<name>A0A1I3NEA5_9SPHI</name>
<organism evidence="2 3">
    <name type="scientific">Parapedobacter indicus</name>
    <dbReference type="NCBI Taxonomy" id="1477437"/>
    <lineage>
        <taxon>Bacteria</taxon>
        <taxon>Pseudomonadati</taxon>
        <taxon>Bacteroidota</taxon>
        <taxon>Sphingobacteriia</taxon>
        <taxon>Sphingobacteriales</taxon>
        <taxon>Sphingobacteriaceae</taxon>
        <taxon>Parapedobacter</taxon>
    </lineage>
</organism>
<accession>A0A1I3NEA5</accession>
<dbReference type="RefSeq" id="WP_090628194.1">
    <property type="nucleotide sequence ID" value="NZ_FOQO01000007.1"/>
</dbReference>
<dbReference type="OrthoDB" id="769806at2"/>
<dbReference type="STRING" id="1477437.SAMN05444682_107182"/>
<reference evidence="2 3" key="1">
    <citation type="submission" date="2016-10" db="EMBL/GenBank/DDBJ databases">
        <authorList>
            <person name="de Groot N.N."/>
        </authorList>
    </citation>
    <scope>NUCLEOTIDE SEQUENCE [LARGE SCALE GENOMIC DNA]</scope>
    <source>
        <strain evidence="2 3">RK1</strain>
    </source>
</reference>
<evidence type="ECO:0000256" key="1">
    <source>
        <dbReference type="SAM" id="Phobius"/>
    </source>
</evidence>
<keyword evidence="3" id="KW-1185">Reference proteome</keyword>
<dbReference type="EMBL" id="FOQO01000007">
    <property type="protein sequence ID" value="SFJ07623.1"/>
    <property type="molecule type" value="Genomic_DNA"/>
</dbReference>
<proteinExistence type="predicted"/>
<keyword evidence="1" id="KW-0812">Transmembrane</keyword>
<gene>
    <name evidence="2" type="ORF">SAMN05444682_107182</name>
</gene>
<keyword evidence="1" id="KW-1133">Transmembrane helix</keyword>
<dbReference type="AlphaFoldDB" id="A0A1I3NEA5"/>
<protein>
    <submittedName>
        <fullName evidence="2">Uncharacterized protein</fullName>
    </submittedName>
</protein>
<evidence type="ECO:0000313" key="3">
    <source>
        <dbReference type="Proteomes" id="UP000198670"/>
    </source>
</evidence>
<evidence type="ECO:0000313" key="2">
    <source>
        <dbReference type="EMBL" id="SFJ07623.1"/>
    </source>
</evidence>
<dbReference type="Proteomes" id="UP000198670">
    <property type="component" value="Unassembled WGS sequence"/>
</dbReference>
<sequence length="111" mass="12428">MSTKVTRVLFAKLFFAIFFAKMFISTVPIFIQFDRDALLQVVLQLEIENNNGKSGSGDQVKDIFAKGYLRLAPNFGLQPPTHLATQVNFIANDARHIRAFYPAVPTPPPNC</sequence>
<keyword evidence="1" id="KW-0472">Membrane</keyword>
<feature type="transmembrane region" description="Helical" evidence="1">
    <location>
        <begin position="9"/>
        <end position="31"/>
    </location>
</feature>